<accession>A0AA38L7K1</accession>
<dbReference type="InterPro" id="IPR050142">
    <property type="entry name" value="MADS-box/MEF2_TF"/>
</dbReference>
<protein>
    <submittedName>
        <fullName evidence="9">Uncharacterized protein</fullName>
    </submittedName>
</protein>
<keyword evidence="4" id="KW-0804">Transcription</keyword>
<dbReference type="SUPFAM" id="SSF55455">
    <property type="entry name" value="SRF-like"/>
    <property type="match status" value="1"/>
</dbReference>
<feature type="coiled-coil region" evidence="6">
    <location>
        <begin position="86"/>
        <end position="113"/>
    </location>
</feature>
<feature type="domain" description="MADS-box" evidence="7">
    <location>
        <begin position="1"/>
        <end position="61"/>
    </location>
</feature>
<dbReference type="InterPro" id="IPR002487">
    <property type="entry name" value="TF_Kbox"/>
</dbReference>
<evidence type="ECO:0000259" key="8">
    <source>
        <dbReference type="PROSITE" id="PS51297"/>
    </source>
</evidence>
<evidence type="ECO:0000313" key="9">
    <source>
        <dbReference type="EMBL" id="KAH9314853.1"/>
    </source>
</evidence>
<reference evidence="9 10" key="1">
    <citation type="journal article" date="2021" name="Nat. Plants">
        <title>The Taxus genome provides insights into paclitaxel biosynthesis.</title>
        <authorList>
            <person name="Xiong X."/>
            <person name="Gou J."/>
            <person name="Liao Q."/>
            <person name="Li Y."/>
            <person name="Zhou Q."/>
            <person name="Bi G."/>
            <person name="Li C."/>
            <person name="Du R."/>
            <person name="Wang X."/>
            <person name="Sun T."/>
            <person name="Guo L."/>
            <person name="Liang H."/>
            <person name="Lu P."/>
            <person name="Wu Y."/>
            <person name="Zhang Z."/>
            <person name="Ro D.K."/>
            <person name="Shang Y."/>
            <person name="Huang S."/>
            <person name="Yan J."/>
        </authorList>
    </citation>
    <scope>NUCLEOTIDE SEQUENCE [LARGE SCALE GENOMIC DNA]</scope>
    <source>
        <strain evidence="9">Ta-2019</strain>
    </source>
</reference>
<keyword evidence="5" id="KW-0539">Nucleus</keyword>
<dbReference type="GO" id="GO:0005634">
    <property type="term" value="C:nucleus"/>
    <property type="evidence" value="ECO:0007669"/>
    <property type="project" value="UniProtKB-SubCell"/>
</dbReference>
<dbReference type="GO" id="GO:0000977">
    <property type="term" value="F:RNA polymerase II transcription regulatory region sequence-specific DNA binding"/>
    <property type="evidence" value="ECO:0007669"/>
    <property type="project" value="InterPro"/>
</dbReference>
<dbReference type="InterPro" id="IPR036879">
    <property type="entry name" value="TF_MADSbox_sf"/>
</dbReference>
<evidence type="ECO:0000256" key="6">
    <source>
        <dbReference type="SAM" id="Coils"/>
    </source>
</evidence>
<dbReference type="SMART" id="SM00432">
    <property type="entry name" value="MADS"/>
    <property type="match status" value="1"/>
</dbReference>
<evidence type="ECO:0000259" key="7">
    <source>
        <dbReference type="PROSITE" id="PS50066"/>
    </source>
</evidence>
<evidence type="ECO:0000256" key="4">
    <source>
        <dbReference type="ARBA" id="ARBA00023163"/>
    </source>
</evidence>
<comment type="caution">
    <text evidence="9">The sequence shown here is derived from an EMBL/GenBank/DDBJ whole genome shotgun (WGS) entry which is preliminary data.</text>
</comment>
<keyword evidence="3" id="KW-0238">DNA-binding</keyword>
<proteinExistence type="predicted"/>
<dbReference type="EMBL" id="JAHRHJ020000005">
    <property type="protein sequence ID" value="KAH9314853.1"/>
    <property type="molecule type" value="Genomic_DNA"/>
</dbReference>
<dbReference type="PANTHER" id="PTHR48019">
    <property type="entry name" value="SERUM RESPONSE FACTOR HOMOLOG"/>
    <property type="match status" value="1"/>
</dbReference>
<dbReference type="CDD" id="cd00265">
    <property type="entry name" value="MADS_MEF2_like"/>
    <property type="match status" value="1"/>
</dbReference>
<comment type="subcellular location">
    <subcellularLocation>
        <location evidence="1">Nucleus</location>
    </subcellularLocation>
</comment>
<dbReference type="OMA" id="SHGMKET"/>
<sequence length="155" mass="17844">MGRGKVELKRIHNPISRQVTFSKRKSGLLKKAEELSLLCDAEIALMIYSPKGKLHDFASHSMHKTMGRYQNFSASIGEYAPLSENIETLCSEVENLRKQMEDLEKTYKCMIGEDLDFLSFKKLQHIEKKMNLGSRKIRSKKDKISLEHIKSLKGK</sequence>
<dbReference type="PRINTS" id="PR00404">
    <property type="entry name" value="MADSDOMAIN"/>
</dbReference>
<keyword evidence="6" id="KW-0175">Coiled coil</keyword>
<dbReference type="Proteomes" id="UP000824469">
    <property type="component" value="Unassembled WGS sequence"/>
</dbReference>
<name>A0AA38L7K1_TAXCH</name>
<evidence type="ECO:0000256" key="3">
    <source>
        <dbReference type="ARBA" id="ARBA00023125"/>
    </source>
</evidence>
<dbReference type="Pfam" id="PF01486">
    <property type="entry name" value="K-box"/>
    <property type="match status" value="1"/>
</dbReference>
<evidence type="ECO:0000256" key="2">
    <source>
        <dbReference type="ARBA" id="ARBA00023015"/>
    </source>
</evidence>
<dbReference type="GO" id="GO:0003700">
    <property type="term" value="F:DNA-binding transcription factor activity"/>
    <property type="evidence" value="ECO:0007669"/>
    <property type="project" value="InterPro"/>
</dbReference>
<dbReference type="InterPro" id="IPR002100">
    <property type="entry name" value="TF_MADSbox"/>
</dbReference>
<dbReference type="InterPro" id="IPR033896">
    <property type="entry name" value="MEF2-like_N"/>
</dbReference>
<keyword evidence="2" id="KW-0805">Transcription regulation</keyword>
<evidence type="ECO:0000256" key="5">
    <source>
        <dbReference type="ARBA" id="ARBA00023242"/>
    </source>
</evidence>
<dbReference type="PROSITE" id="PS51297">
    <property type="entry name" value="K_BOX"/>
    <property type="match status" value="1"/>
</dbReference>
<organism evidence="9 10">
    <name type="scientific">Taxus chinensis</name>
    <name type="common">Chinese yew</name>
    <name type="synonym">Taxus wallichiana var. chinensis</name>
    <dbReference type="NCBI Taxonomy" id="29808"/>
    <lineage>
        <taxon>Eukaryota</taxon>
        <taxon>Viridiplantae</taxon>
        <taxon>Streptophyta</taxon>
        <taxon>Embryophyta</taxon>
        <taxon>Tracheophyta</taxon>
        <taxon>Spermatophyta</taxon>
        <taxon>Pinopsida</taxon>
        <taxon>Pinidae</taxon>
        <taxon>Conifers II</taxon>
        <taxon>Cupressales</taxon>
        <taxon>Taxaceae</taxon>
        <taxon>Taxus</taxon>
    </lineage>
</organism>
<feature type="domain" description="K-box" evidence="8">
    <location>
        <begin position="86"/>
        <end position="155"/>
    </location>
</feature>
<dbReference type="Pfam" id="PF00319">
    <property type="entry name" value="SRF-TF"/>
    <property type="match status" value="1"/>
</dbReference>
<evidence type="ECO:0000256" key="1">
    <source>
        <dbReference type="ARBA" id="ARBA00004123"/>
    </source>
</evidence>
<evidence type="ECO:0000313" key="10">
    <source>
        <dbReference type="Proteomes" id="UP000824469"/>
    </source>
</evidence>
<keyword evidence="10" id="KW-1185">Reference proteome</keyword>
<dbReference type="PROSITE" id="PS00350">
    <property type="entry name" value="MADS_BOX_1"/>
    <property type="match status" value="1"/>
</dbReference>
<dbReference type="GO" id="GO:0046983">
    <property type="term" value="F:protein dimerization activity"/>
    <property type="evidence" value="ECO:0007669"/>
    <property type="project" value="InterPro"/>
</dbReference>
<gene>
    <name evidence="9" type="ORF">KI387_023480</name>
</gene>
<dbReference type="Gene3D" id="3.40.1810.10">
    <property type="entry name" value="Transcription factor, MADS-box"/>
    <property type="match status" value="1"/>
</dbReference>
<dbReference type="GO" id="GO:0045944">
    <property type="term" value="P:positive regulation of transcription by RNA polymerase II"/>
    <property type="evidence" value="ECO:0007669"/>
    <property type="project" value="InterPro"/>
</dbReference>
<dbReference type="PROSITE" id="PS50066">
    <property type="entry name" value="MADS_BOX_2"/>
    <property type="match status" value="1"/>
</dbReference>
<feature type="non-terminal residue" evidence="9">
    <location>
        <position position="155"/>
    </location>
</feature>
<dbReference type="AlphaFoldDB" id="A0AA38L7K1"/>